<feature type="compositionally biased region" description="Polar residues" evidence="1">
    <location>
        <begin position="107"/>
        <end position="122"/>
    </location>
</feature>
<dbReference type="GO" id="GO:0031499">
    <property type="term" value="C:TRAMP complex"/>
    <property type="evidence" value="ECO:0007669"/>
    <property type="project" value="TreeGrafter"/>
</dbReference>
<dbReference type="EMBL" id="BEYU01000199">
    <property type="protein sequence ID" value="GBG34539.1"/>
    <property type="molecule type" value="Genomic_DNA"/>
</dbReference>
<dbReference type="Pfam" id="PF22600">
    <property type="entry name" value="MTPAP-like_central"/>
    <property type="match status" value="1"/>
</dbReference>
<accession>A0A2R5GW34</accession>
<evidence type="ECO:0000313" key="4">
    <source>
        <dbReference type="Proteomes" id="UP000241890"/>
    </source>
</evidence>
<dbReference type="SUPFAM" id="SSF81301">
    <property type="entry name" value="Nucleotidyltransferase"/>
    <property type="match status" value="1"/>
</dbReference>
<evidence type="ECO:0000259" key="2">
    <source>
        <dbReference type="Pfam" id="PF22600"/>
    </source>
</evidence>
<dbReference type="InterPro" id="IPR043519">
    <property type="entry name" value="NT_sf"/>
</dbReference>
<dbReference type="InParanoid" id="A0A2R5GW34"/>
<dbReference type="GO" id="GO:0031123">
    <property type="term" value="P:RNA 3'-end processing"/>
    <property type="evidence" value="ECO:0007669"/>
    <property type="project" value="TreeGrafter"/>
</dbReference>
<reference evidence="3 4" key="1">
    <citation type="submission" date="2017-12" db="EMBL/GenBank/DDBJ databases">
        <title>Sequencing, de novo assembly and annotation of complete genome of a new Thraustochytrid species, strain FCC1311.</title>
        <authorList>
            <person name="Sedici K."/>
            <person name="Godart F."/>
            <person name="Aiese Cigliano R."/>
            <person name="Sanseverino W."/>
            <person name="Barakat M."/>
            <person name="Ortet P."/>
            <person name="Marechal E."/>
            <person name="Cagnac O."/>
            <person name="Amato A."/>
        </authorList>
    </citation>
    <scope>NUCLEOTIDE SEQUENCE [LARGE SCALE GENOMIC DNA]</scope>
</reference>
<evidence type="ECO:0000256" key="1">
    <source>
        <dbReference type="SAM" id="MobiDB-lite"/>
    </source>
</evidence>
<gene>
    <name evidence="3" type="ORF">FCC1311_107632</name>
</gene>
<dbReference type="GO" id="GO:0005730">
    <property type="term" value="C:nucleolus"/>
    <property type="evidence" value="ECO:0007669"/>
    <property type="project" value="TreeGrafter"/>
</dbReference>
<dbReference type="Proteomes" id="UP000241890">
    <property type="component" value="Unassembled WGS sequence"/>
</dbReference>
<comment type="caution">
    <text evidence="3">The sequence shown here is derived from an EMBL/GenBank/DDBJ whole genome shotgun (WGS) entry which is preliminary data.</text>
</comment>
<protein>
    <submittedName>
        <fullName evidence="3">Non-canonical polyA RNA polymerase PAPD5</fullName>
    </submittedName>
</protein>
<dbReference type="AlphaFoldDB" id="A0A2R5GW34"/>
<organism evidence="3 4">
    <name type="scientific">Hondaea fermentalgiana</name>
    <dbReference type="NCBI Taxonomy" id="2315210"/>
    <lineage>
        <taxon>Eukaryota</taxon>
        <taxon>Sar</taxon>
        <taxon>Stramenopiles</taxon>
        <taxon>Bigyra</taxon>
        <taxon>Labyrinthulomycetes</taxon>
        <taxon>Thraustochytrida</taxon>
        <taxon>Thraustochytriidae</taxon>
        <taxon>Hondaea</taxon>
    </lineage>
</organism>
<dbReference type="Gene3D" id="3.30.460.10">
    <property type="entry name" value="Beta Polymerase, domain 2"/>
    <property type="match status" value="1"/>
</dbReference>
<sequence length="807" mass="89815">MRRARVQEIRQKRKAEAPFYVALHRWVLSAKHRHACSEHEQELLRVQALLMQGEITKQEMQERVRELVGANVQSQAAKQTPSLPNEATTKKTRSTSPDAPKLAASTAIRTPSDSPELNETRGTSQRIQFWHYCTSFAGEWEAFAGLQESKAELLLRRQARSGGGVRATYRYQLGCRSKHAMASCLFSLLRRFSGEPKGLEELDPVPGSHELSFVSLSYSPAETAPQTRWEEISRQVTQEASKEYEDLVTAIRRLQSRCGAKLDHSDIESACATSGSESFAGALQRTLARKSKWRMELQWRIQTVIQSVFPCAQVHLFGSHACGLALPTSDVDLYYMHRQNVCFASASYTGHMAGYHQSGTCSLIRMAVADQLEMLQNAFLVEAWVKRARIIKSSQMYIVRLSTCLLALNGEAEDTHKTSADHLCPMCCEVDVSSAHLNGHSFALSSDLLAQERSRHQHLLPLTLVLKQLLQERGLLDPYSGGLSSISLSLMVLRYLQYQEDKSRSAARPTKPPRFSRRPGTGVVLAPPHAAQFAYSRQLADWPDARAPPPAYVSHQATREVLSESSAAENVTETSTSTAQDNAAKDNGSILSPSPSPSPYKDIVSGRFAKAQPDSLAYRRQLADWPTSEAAHHMEWMRVIKKTRGSAPLASSKQALSKDANGGVEADDETNESAFEMENLDADLLGEDLLGLLEFYGFHFKPDRVGLTVIGRGAFYSLSAHAEHNRAAPQPITIDNPFWPNLNVSKATYRIGEVLSTFRNMHAILLGELSRLMDTFGADLEEAEDELPQAKPVMLRKVLRSKWQNLL</sequence>
<feature type="region of interest" description="Disordered" evidence="1">
    <location>
        <begin position="648"/>
        <end position="670"/>
    </location>
</feature>
<dbReference type="SUPFAM" id="SSF81631">
    <property type="entry name" value="PAP/OAS1 substrate-binding domain"/>
    <property type="match status" value="1"/>
</dbReference>
<dbReference type="InterPro" id="IPR045862">
    <property type="entry name" value="Trf4-like"/>
</dbReference>
<dbReference type="PANTHER" id="PTHR23092:SF48">
    <property type="entry name" value="NUCLEOTIDYLTRANSFERASE FAMILY PROTEIN"/>
    <property type="match status" value="1"/>
</dbReference>
<feature type="compositionally biased region" description="Polar residues" evidence="1">
    <location>
        <begin position="563"/>
        <end position="581"/>
    </location>
</feature>
<dbReference type="InterPro" id="IPR054708">
    <property type="entry name" value="MTPAP-like_central"/>
</dbReference>
<dbReference type="PANTHER" id="PTHR23092">
    <property type="entry name" value="POLY(A) RNA POLYMERASE"/>
    <property type="match status" value="1"/>
</dbReference>
<dbReference type="Gene3D" id="1.10.1410.10">
    <property type="match status" value="2"/>
</dbReference>
<keyword evidence="4" id="KW-1185">Reference proteome</keyword>
<name>A0A2R5GW34_9STRA</name>
<feature type="region of interest" description="Disordered" evidence="1">
    <location>
        <begin position="71"/>
        <end position="122"/>
    </location>
</feature>
<dbReference type="GO" id="GO:1990817">
    <property type="term" value="F:poly(A) RNA polymerase activity"/>
    <property type="evidence" value="ECO:0007669"/>
    <property type="project" value="InterPro"/>
</dbReference>
<dbReference type="OrthoDB" id="273917at2759"/>
<dbReference type="GO" id="GO:0043634">
    <property type="term" value="P:polyadenylation-dependent ncRNA catabolic process"/>
    <property type="evidence" value="ECO:0007669"/>
    <property type="project" value="TreeGrafter"/>
</dbReference>
<feature type="region of interest" description="Disordered" evidence="1">
    <location>
        <begin position="501"/>
        <end position="523"/>
    </location>
</feature>
<feature type="domain" description="Poly(A) RNA polymerase mitochondrial-like central palm" evidence="2">
    <location>
        <begin position="288"/>
        <end position="402"/>
    </location>
</feature>
<feature type="compositionally biased region" description="Polar residues" evidence="1">
    <location>
        <begin position="71"/>
        <end position="87"/>
    </location>
</feature>
<proteinExistence type="predicted"/>
<feature type="region of interest" description="Disordered" evidence="1">
    <location>
        <begin position="555"/>
        <end position="603"/>
    </location>
</feature>
<evidence type="ECO:0000313" key="3">
    <source>
        <dbReference type="EMBL" id="GBG34539.1"/>
    </source>
</evidence>
<dbReference type="GO" id="GO:0003729">
    <property type="term" value="F:mRNA binding"/>
    <property type="evidence" value="ECO:0007669"/>
    <property type="project" value="TreeGrafter"/>
</dbReference>